<evidence type="ECO:0000256" key="2">
    <source>
        <dbReference type="ARBA" id="ARBA00022840"/>
    </source>
</evidence>
<dbReference type="InterPro" id="IPR001752">
    <property type="entry name" value="Kinesin_motor_dom"/>
</dbReference>
<feature type="compositionally biased region" description="Low complexity" evidence="6">
    <location>
        <begin position="940"/>
        <end position="956"/>
    </location>
</feature>
<feature type="region of interest" description="Disordered" evidence="6">
    <location>
        <begin position="601"/>
        <end position="649"/>
    </location>
</feature>
<dbReference type="PROSITE" id="PS00411">
    <property type="entry name" value="KINESIN_MOTOR_1"/>
    <property type="match status" value="1"/>
</dbReference>
<dbReference type="SUPFAM" id="SSF52540">
    <property type="entry name" value="P-loop containing nucleoside triphosphate hydrolases"/>
    <property type="match status" value="1"/>
</dbReference>
<dbReference type="InterPro" id="IPR027640">
    <property type="entry name" value="Kinesin-like_fam"/>
</dbReference>
<feature type="compositionally biased region" description="Low complexity" evidence="6">
    <location>
        <begin position="381"/>
        <end position="424"/>
    </location>
</feature>
<dbReference type="PANTHER" id="PTHR47969:SF29">
    <property type="entry name" value="KINESIN-LIKE PROTEIN"/>
    <property type="match status" value="1"/>
</dbReference>
<proteinExistence type="inferred from homology"/>
<dbReference type="GO" id="GO:0005875">
    <property type="term" value="C:microtubule associated complex"/>
    <property type="evidence" value="ECO:0007669"/>
    <property type="project" value="TreeGrafter"/>
</dbReference>
<comment type="caution">
    <text evidence="8">The sequence shown here is derived from an EMBL/GenBank/DDBJ whole genome shotgun (WGS) entry which is preliminary data.</text>
</comment>
<feature type="compositionally biased region" description="Gly residues" evidence="6">
    <location>
        <begin position="989"/>
        <end position="1006"/>
    </location>
</feature>
<gene>
    <name evidence="8" type="ORF">Agub_g9726</name>
</gene>
<organism evidence="8 9">
    <name type="scientific">Astrephomene gubernaculifera</name>
    <dbReference type="NCBI Taxonomy" id="47775"/>
    <lineage>
        <taxon>Eukaryota</taxon>
        <taxon>Viridiplantae</taxon>
        <taxon>Chlorophyta</taxon>
        <taxon>core chlorophytes</taxon>
        <taxon>Chlorophyceae</taxon>
        <taxon>CS clade</taxon>
        <taxon>Chlamydomonadales</taxon>
        <taxon>Astrephomenaceae</taxon>
        <taxon>Astrephomene</taxon>
    </lineage>
</organism>
<reference evidence="8 9" key="1">
    <citation type="journal article" date="2021" name="Sci. Rep.">
        <title>Genome sequencing of the multicellular alga Astrephomene provides insights into convergent evolution of germ-soma differentiation.</title>
        <authorList>
            <person name="Yamashita S."/>
            <person name="Yamamoto K."/>
            <person name="Matsuzaki R."/>
            <person name="Suzuki S."/>
            <person name="Yamaguchi H."/>
            <person name="Hirooka S."/>
            <person name="Minakuchi Y."/>
            <person name="Miyagishima S."/>
            <person name="Kawachi M."/>
            <person name="Toyoda A."/>
            <person name="Nozaki H."/>
        </authorList>
    </citation>
    <scope>NUCLEOTIDE SEQUENCE [LARGE SCALE GENOMIC DNA]</scope>
    <source>
        <strain evidence="8 9">NIES-4017</strain>
    </source>
</reference>
<keyword evidence="3 4" id="KW-0505">Motor protein</keyword>
<feature type="compositionally biased region" description="Gly residues" evidence="6">
    <location>
        <begin position="957"/>
        <end position="966"/>
    </location>
</feature>
<dbReference type="InterPro" id="IPR036961">
    <property type="entry name" value="Kinesin_motor_dom_sf"/>
</dbReference>
<dbReference type="EMBL" id="BMAR01000021">
    <property type="protein sequence ID" value="GFR47924.1"/>
    <property type="molecule type" value="Genomic_DNA"/>
</dbReference>
<keyword evidence="5" id="KW-0175">Coiled coil</keyword>
<dbReference type="SMART" id="SM00129">
    <property type="entry name" value="KISc"/>
    <property type="match status" value="1"/>
</dbReference>
<dbReference type="Pfam" id="PF00225">
    <property type="entry name" value="Kinesin"/>
    <property type="match status" value="3"/>
</dbReference>
<dbReference type="GO" id="GO:0051231">
    <property type="term" value="P:spindle elongation"/>
    <property type="evidence" value="ECO:0007669"/>
    <property type="project" value="TreeGrafter"/>
</dbReference>
<dbReference type="PANTHER" id="PTHR47969">
    <property type="entry name" value="CHROMOSOME-ASSOCIATED KINESIN KIF4A-RELATED"/>
    <property type="match status" value="1"/>
</dbReference>
<feature type="region of interest" description="Disordered" evidence="6">
    <location>
        <begin position="1116"/>
        <end position="1145"/>
    </location>
</feature>
<dbReference type="GO" id="GO:0007018">
    <property type="term" value="P:microtubule-based movement"/>
    <property type="evidence" value="ECO:0007669"/>
    <property type="project" value="InterPro"/>
</dbReference>
<feature type="region of interest" description="Disordered" evidence="6">
    <location>
        <begin position="937"/>
        <end position="1006"/>
    </location>
</feature>
<dbReference type="PRINTS" id="PR00380">
    <property type="entry name" value="KINESINHEAVY"/>
</dbReference>
<feature type="binding site" evidence="4">
    <location>
        <begin position="88"/>
        <end position="95"/>
    </location>
    <ligand>
        <name>ATP</name>
        <dbReference type="ChEBI" id="CHEBI:30616"/>
    </ligand>
</feature>
<comment type="similarity">
    <text evidence="4">Belongs to the TRAFAC class myosin-kinesin ATPase superfamily. Kinesin family.</text>
</comment>
<keyword evidence="1 4" id="KW-0547">Nucleotide-binding</keyword>
<dbReference type="Gene3D" id="3.40.850.10">
    <property type="entry name" value="Kinesin motor domain"/>
    <property type="match status" value="1"/>
</dbReference>
<feature type="compositionally biased region" description="Low complexity" evidence="6">
    <location>
        <begin position="627"/>
        <end position="636"/>
    </location>
</feature>
<sequence>MEGADARKMRLKVFVRVRPPPSDESSSIVKAEHRVLYLKDAAKGQSSEYVFDKVFDGNAKQDAVFHDVGMPLIDHVLQGYNACCFAYGQTGSGKTYSMYGRDGANASNGGGAQEQSSDPGLIPRACEALWKTAYQVNRKADHVESAGGTPSVRIKLFVSFLDIYMEQVRDLGAAAQAYLKANGIVKPGSGSSSNGGGGGGGGGSFSGSGFSHNFNDAAVYLPPFTFVSGSQPPSRAASSSLVPPSADPPRINLEVVEDANGNTYAKDLSYIEVASCEEMLAILRAGYGMRPAAVSPATGDVTYRSHTVFTVTVVTYRAGQQPVTGRLNLVDLAGSERHGRSGSEAQRLKELSFASKSLAALGKVVTILAHGAPHIPLPSMPSVSSGSGASPSGSLSLASAPHSASHSISHASHASASHSASVGSAAGGGGSTSSSSLVHIPFRDSKLTRLLKDSLTGNALVALLACLLPIPENVEECTATLQYAVRCSAPSVTPAVNVVPTVAPDAGAVEELMKEVTQLKDELEVTHAHYQKLLEQVAGPAWRGDPGPLERAPGAEEAGLDAFAAALANLGKPSGERSGSGSGSAMPTIAFGGISGGGGSLSGGLGSGGGREGSADERRRSSAFGDRSVGGAASVVRGGGMPKSLAQQSASGANSRISFLEAQVRKLEAQLGQARTSAQQYEERLTARKEEMDMVRERMAGKEHAQFAEIKKLRAQVAELTKALDAERTDSASKLEDARRRSEEECSRLLKDIEALRGQLAAVTGSVSGLVAKHSAAITAEKRQREAVRRQADQLLQQQVSRGSEEHKAQLENLKQQSGYFLGKQAEQLADLRHQLEAGRAAQAAEREALMTELDYLASYCERVTELVRRMESGVVPVHERGNGVRAFRLPQRDRPPRLEGSRLTVLKERSADLYERLLALSAAAAAGTGRPGSPGGLLHGCASSSSLHSPSPATGTSGGGAGSGGPPASPTAATSPGRNSHHAHYTSLGGGATGGGGSSLGGGGGGPLGPALGGLGGSVDLDALRAQVESELKAAVTAQVVGDMRSDKTIQYIRELEVAVGRYRSELQAEKKRSSEMAIALRSVQRLHQRPESPINKALAAHTPSGTIKLAPSWGMGHTPHSAHTQHTQRSAGGGGSLALTGASRPATAGLGSLAEGSLASGGTSFARRPSTSMAALTSGFRENGLAVP</sequence>
<dbReference type="GO" id="GO:0005524">
    <property type="term" value="F:ATP binding"/>
    <property type="evidence" value="ECO:0007669"/>
    <property type="project" value="UniProtKB-UniRule"/>
</dbReference>
<evidence type="ECO:0000256" key="1">
    <source>
        <dbReference type="ARBA" id="ARBA00022741"/>
    </source>
</evidence>
<feature type="compositionally biased region" description="Gly residues" evidence="6">
    <location>
        <begin position="601"/>
        <end position="612"/>
    </location>
</feature>
<dbReference type="Proteomes" id="UP001054857">
    <property type="component" value="Unassembled WGS sequence"/>
</dbReference>
<dbReference type="InterPro" id="IPR027417">
    <property type="entry name" value="P-loop_NTPase"/>
</dbReference>
<evidence type="ECO:0000256" key="6">
    <source>
        <dbReference type="SAM" id="MobiDB-lite"/>
    </source>
</evidence>
<dbReference type="GO" id="GO:0008017">
    <property type="term" value="F:microtubule binding"/>
    <property type="evidence" value="ECO:0007669"/>
    <property type="project" value="InterPro"/>
</dbReference>
<evidence type="ECO:0000256" key="3">
    <source>
        <dbReference type="ARBA" id="ARBA00023175"/>
    </source>
</evidence>
<dbReference type="PROSITE" id="PS50067">
    <property type="entry name" value="KINESIN_MOTOR_2"/>
    <property type="match status" value="1"/>
</dbReference>
<feature type="region of interest" description="Disordered" evidence="6">
    <location>
        <begin position="379"/>
        <end position="436"/>
    </location>
</feature>
<evidence type="ECO:0000313" key="8">
    <source>
        <dbReference type="EMBL" id="GFR47924.1"/>
    </source>
</evidence>
<evidence type="ECO:0000256" key="5">
    <source>
        <dbReference type="SAM" id="Coils"/>
    </source>
</evidence>
<dbReference type="InterPro" id="IPR019821">
    <property type="entry name" value="Kinesin_motor_CS"/>
</dbReference>
<evidence type="ECO:0000313" key="9">
    <source>
        <dbReference type="Proteomes" id="UP001054857"/>
    </source>
</evidence>
<evidence type="ECO:0000256" key="4">
    <source>
        <dbReference type="PROSITE-ProRule" id="PRU00283"/>
    </source>
</evidence>
<evidence type="ECO:0000259" key="7">
    <source>
        <dbReference type="PROSITE" id="PS50067"/>
    </source>
</evidence>
<keyword evidence="2 4" id="KW-0067">ATP-binding</keyword>
<protein>
    <recommendedName>
        <fullName evidence="7">Kinesin motor domain-containing protein</fullName>
    </recommendedName>
</protein>
<dbReference type="AlphaFoldDB" id="A0AAD3DTN1"/>
<keyword evidence="9" id="KW-1185">Reference proteome</keyword>
<feature type="domain" description="Kinesin motor" evidence="7">
    <location>
        <begin position="10"/>
        <end position="490"/>
    </location>
</feature>
<dbReference type="Gene3D" id="1.20.58.1980">
    <property type="match status" value="1"/>
</dbReference>
<dbReference type="GO" id="GO:0003777">
    <property type="term" value="F:microtubule motor activity"/>
    <property type="evidence" value="ECO:0007669"/>
    <property type="project" value="InterPro"/>
</dbReference>
<feature type="coiled-coil region" evidence="5">
    <location>
        <begin position="650"/>
        <end position="817"/>
    </location>
</feature>
<name>A0AAD3DTN1_9CHLO</name>
<dbReference type="GO" id="GO:0007052">
    <property type="term" value="P:mitotic spindle organization"/>
    <property type="evidence" value="ECO:0007669"/>
    <property type="project" value="TreeGrafter"/>
</dbReference>
<accession>A0AAD3DTN1</accession>